<protein>
    <submittedName>
        <fullName evidence="1">Uncharacterized protein</fullName>
    </submittedName>
</protein>
<evidence type="ECO:0000313" key="1">
    <source>
        <dbReference type="EMBL" id="MBB6499142.1"/>
    </source>
</evidence>
<dbReference type="EMBL" id="JACHCC010000003">
    <property type="protein sequence ID" value="MBB6499142.1"/>
    <property type="molecule type" value="Genomic_DNA"/>
</dbReference>
<name>A0A7X0MH90_9SPHI</name>
<gene>
    <name evidence="1" type="ORF">HDF25_001283</name>
</gene>
<comment type="caution">
    <text evidence="1">The sequence shown here is derived from an EMBL/GenBank/DDBJ whole genome shotgun (WGS) entry which is preliminary data.</text>
</comment>
<proteinExistence type="predicted"/>
<accession>A0A7X0MH90</accession>
<sequence length="156" mass="17896">MKKTTQPLSPKLQSAIDAVNAKYTYNQVCVFHETILLILGNSDLSCLKKAELKGIEQFVLTIAGLLSSSSISANLNRACQSRSFGSIPEIRKPIPRQENNYYAKRNLYDLVYWIDFINHKESLTIEMILDDYYNHFPFSQSAMIMEEYLLRKTTSS</sequence>
<organism evidence="1 2">
    <name type="scientific">Pedobacter cryoconitis</name>
    <dbReference type="NCBI Taxonomy" id="188932"/>
    <lineage>
        <taxon>Bacteria</taxon>
        <taxon>Pseudomonadati</taxon>
        <taxon>Bacteroidota</taxon>
        <taxon>Sphingobacteriia</taxon>
        <taxon>Sphingobacteriales</taxon>
        <taxon>Sphingobacteriaceae</taxon>
        <taxon>Pedobacter</taxon>
    </lineage>
</organism>
<dbReference type="RefSeq" id="WP_184623885.1">
    <property type="nucleotide sequence ID" value="NZ_JACHCC010000003.1"/>
</dbReference>
<dbReference type="Proteomes" id="UP000521017">
    <property type="component" value="Unassembled WGS sequence"/>
</dbReference>
<evidence type="ECO:0000313" key="2">
    <source>
        <dbReference type="Proteomes" id="UP000521017"/>
    </source>
</evidence>
<reference evidence="1 2" key="1">
    <citation type="submission" date="2020-08" db="EMBL/GenBank/DDBJ databases">
        <title>Genomic Encyclopedia of Type Strains, Phase IV (KMG-V): Genome sequencing to study the core and pangenomes of soil and plant-associated prokaryotes.</title>
        <authorList>
            <person name="Whitman W."/>
        </authorList>
    </citation>
    <scope>NUCLEOTIDE SEQUENCE [LARGE SCALE GENOMIC DNA]</scope>
    <source>
        <strain evidence="1 2">M2T3</strain>
    </source>
</reference>
<dbReference type="AlphaFoldDB" id="A0A7X0MH90"/>